<accession>A0A9P7VQX2</accession>
<dbReference type="RefSeq" id="XP_043038560.1">
    <property type="nucleotide sequence ID" value="XM_043180051.1"/>
</dbReference>
<name>A0A9P7VQX2_9AGAR</name>
<dbReference type="EMBL" id="MU250538">
    <property type="protein sequence ID" value="KAG7445060.1"/>
    <property type="molecule type" value="Genomic_DNA"/>
</dbReference>
<comment type="caution">
    <text evidence="1">The sequence shown here is derived from an EMBL/GenBank/DDBJ whole genome shotgun (WGS) entry which is preliminary data.</text>
</comment>
<keyword evidence="2" id="KW-1185">Reference proteome</keyword>
<dbReference type="Proteomes" id="UP000812287">
    <property type="component" value="Unassembled WGS sequence"/>
</dbReference>
<reference evidence="1" key="1">
    <citation type="submission" date="2020-11" db="EMBL/GenBank/DDBJ databases">
        <title>Adaptations for nitrogen fixation in a non-lichenized fungal sporocarp promotes dispersal by wood-feeding termites.</title>
        <authorList>
            <consortium name="DOE Joint Genome Institute"/>
            <person name="Koch R.A."/>
            <person name="Yoon G."/>
            <person name="Arayal U."/>
            <person name="Lail K."/>
            <person name="Amirebrahimi M."/>
            <person name="Labutti K."/>
            <person name="Lipzen A."/>
            <person name="Riley R."/>
            <person name="Barry K."/>
            <person name="Henrissat B."/>
            <person name="Grigoriev I.V."/>
            <person name="Herr J.R."/>
            <person name="Aime M.C."/>
        </authorList>
    </citation>
    <scope>NUCLEOTIDE SEQUENCE</scope>
    <source>
        <strain evidence="1">MCA 3950</strain>
    </source>
</reference>
<organism evidence="1 2">
    <name type="scientific">Guyanagaster necrorhizus</name>
    <dbReference type="NCBI Taxonomy" id="856835"/>
    <lineage>
        <taxon>Eukaryota</taxon>
        <taxon>Fungi</taxon>
        <taxon>Dikarya</taxon>
        <taxon>Basidiomycota</taxon>
        <taxon>Agaricomycotina</taxon>
        <taxon>Agaricomycetes</taxon>
        <taxon>Agaricomycetidae</taxon>
        <taxon>Agaricales</taxon>
        <taxon>Marasmiineae</taxon>
        <taxon>Physalacriaceae</taxon>
        <taxon>Guyanagaster</taxon>
    </lineage>
</organism>
<protein>
    <submittedName>
        <fullName evidence="1">Uncharacterized protein</fullName>
    </submittedName>
</protein>
<evidence type="ECO:0000313" key="1">
    <source>
        <dbReference type="EMBL" id="KAG7445060.1"/>
    </source>
</evidence>
<proteinExistence type="predicted"/>
<gene>
    <name evidence="1" type="ORF">BT62DRAFT_207346</name>
</gene>
<evidence type="ECO:0000313" key="2">
    <source>
        <dbReference type="Proteomes" id="UP000812287"/>
    </source>
</evidence>
<dbReference type="GeneID" id="66102347"/>
<dbReference type="AlphaFoldDB" id="A0A9P7VQX2"/>
<sequence length="113" mass="12897">MKVGMKKRHLAPMSLMNQHQPRLGTETQTAPAIPLHGRAELCISVSTEIVTISRVTQRPAKTLPTLGIRLYDGHFQHIKLLSYNPRKFHQISRTDAQNLSIESSYYRIVQGYQ</sequence>